<protein>
    <recommendedName>
        <fullName evidence="4">SUR7/PalI family-domain-containing protein</fullName>
    </recommendedName>
</protein>
<dbReference type="EMBL" id="NBSH01000012">
    <property type="protein sequence ID" value="ORX35040.1"/>
    <property type="molecule type" value="Genomic_DNA"/>
</dbReference>
<sequence length="273" mass="29883">MPARDGPGLPGLYFAISSLCFLFSVGLVWYAYVGNVPVWTSNDPGVGYLDKAGWLLTVQDRFEEGGPGWKFGFGVWGWCEWHSGQDGVGQCHGKGSWSIPRSAPDGDPVLDLDLPGAVATSMFGCGVIVIIAAIISLIFFVVHFLTMRYEEVTPPPLFFLRSNEPKPKFSDSTNRRARLALILGWNWVLGVTLYLLFLVSTVPALAVSWSAKDHYGDDTTYKAEIGQGAWALLASVLLTFAGLITIYTGGLWPRKGLVKADGKVVKDEKKYKL</sequence>
<evidence type="ECO:0000313" key="3">
    <source>
        <dbReference type="Proteomes" id="UP000193218"/>
    </source>
</evidence>
<comment type="caution">
    <text evidence="2">The sequence shown here is derived from an EMBL/GenBank/DDBJ whole genome shotgun (WGS) entry which is preliminary data.</text>
</comment>
<keyword evidence="1" id="KW-0812">Transmembrane</keyword>
<accession>A0A1Y1UAI4</accession>
<keyword evidence="3" id="KW-1185">Reference proteome</keyword>
<dbReference type="Proteomes" id="UP000193218">
    <property type="component" value="Unassembled WGS sequence"/>
</dbReference>
<gene>
    <name evidence="2" type="ORF">BD324DRAFT_633712</name>
</gene>
<keyword evidence="1" id="KW-0472">Membrane</keyword>
<dbReference type="RefSeq" id="XP_021869256.1">
    <property type="nucleotide sequence ID" value="XM_022016648.1"/>
</dbReference>
<keyword evidence="1" id="KW-1133">Transmembrane helix</keyword>
<organism evidence="2 3">
    <name type="scientific">Kockovaella imperatae</name>
    <dbReference type="NCBI Taxonomy" id="4999"/>
    <lineage>
        <taxon>Eukaryota</taxon>
        <taxon>Fungi</taxon>
        <taxon>Dikarya</taxon>
        <taxon>Basidiomycota</taxon>
        <taxon>Agaricomycotina</taxon>
        <taxon>Tremellomycetes</taxon>
        <taxon>Tremellales</taxon>
        <taxon>Cuniculitremaceae</taxon>
        <taxon>Kockovaella</taxon>
    </lineage>
</organism>
<feature type="transmembrane region" description="Helical" evidence="1">
    <location>
        <begin position="12"/>
        <end position="32"/>
    </location>
</feature>
<dbReference type="InParanoid" id="A0A1Y1UAI4"/>
<feature type="transmembrane region" description="Helical" evidence="1">
    <location>
        <begin position="229"/>
        <end position="249"/>
    </location>
</feature>
<reference evidence="2 3" key="1">
    <citation type="submission" date="2017-03" db="EMBL/GenBank/DDBJ databases">
        <title>Widespread Adenine N6-methylation of Active Genes in Fungi.</title>
        <authorList>
            <consortium name="DOE Joint Genome Institute"/>
            <person name="Mondo S.J."/>
            <person name="Dannebaum R.O."/>
            <person name="Kuo R.C."/>
            <person name="Louie K.B."/>
            <person name="Bewick A.J."/>
            <person name="Labutti K."/>
            <person name="Haridas S."/>
            <person name="Kuo A."/>
            <person name="Salamov A."/>
            <person name="Ahrendt S.R."/>
            <person name="Lau R."/>
            <person name="Bowen B.P."/>
            <person name="Lipzen A."/>
            <person name="Sullivan W."/>
            <person name="Andreopoulos W.B."/>
            <person name="Clum A."/>
            <person name="Lindquist E."/>
            <person name="Daum C."/>
            <person name="Northen T.R."/>
            <person name="Ramamoorthy G."/>
            <person name="Schmitz R.J."/>
            <person name="Gryganskyi A."/>
            <person name="Culley D."/>
            <person name="Magnuson J."/>
            <person name="James T.Y."/>
            <person name="O'Malley M.A."/>
            <person name="Stajich J.E."/>
            <person name="Spatafora J.W."/>
            <person name="Visel A."/>
            <person name="Grigoriev I.V."/>
        </authorList>
    </citation>
    <scope>NUCLEOTIDE SEQUENCE [LARGE SCALE GENOMIC DNA]</scope>
    <source>
        <strain evidence="2 3">NRRL Y-17943</strain>
    </source>
</reference>
<dbReference type="GeneID" id="33558457"/>
<dbReference type="AlphaFoldDB" id="A0A1Y1UAI4"/>
<evidence type="ECO:0000313" key="2">
    <source>
        <dbReference type="EMBL" id="ORX35040.1"/>
    </source>
</evidence>
<evidence type="ECO:0008006" key="4">
    <source>
        <dbReference type="Google" id="ProtNLM"/>
    </source>
</evidence>
<feature type="transmembrane region" description="Helical" evidence="1">
    <location>
        <begin position="185"/>
        <end position="209"/>
    </location>
</feature>
<evidence type="ECO:0000256" key="1">
    <source>
        <dbReference type="SAM" id="Phobius"/>
    </source>
</evidence>
<proteinExistence type="predicted"/>
<feature type="transmembrane region" description="Helical" evidence="1">
    <location>
        <begin position="117"/>
        <end position="142"/>
    </location>
</feature>
<name>A0A1Y1UAI4_9TREE</name>